<dbReference type="AlphaFoldDB" id="A0A502M8M1"/>
<evidence type="ECO:0000313" key="10">
    <source>
        <dbReference type="Proteomes" id="UP000317904"/>
    </source>
</evidence>
<organism evidence="9 10">
    <name type="scientific">Mycoplasma struthionis</name>
    <dbReference type="NCBI Taxonomy" id="538220"/>
    <lineage>
        <taxon>Bacteria</taxon>
        <taxon>Bacillati</taxon>
        <taxon>Mycoplasmatota</taxon>
        <taxon>Mollicutes</taxon>
        <taxon>Mycoplasmataceae</taxon>
        <taxon>Mycoplasma</taxon>
    </lineage>
</organism>
<feature type="transmembrane region" description="Helical" evidence="7">
    <location>
        <begin position="39"/>
        <end position="59"/>
    </location>
</feature>
<dbReference type="Proteomes" id="UP000317904">
    <property type="component" value="Unassembled WGS sequence"/>
</dbReference>
<evidence type="ECO:0000313" key="9">
    <source>
        <dbReference type="EMBL" id="TPI01560.1"/>
    </source>
</evidence>
<evidence type="ECO:0000256" key="1">
    <source>
        <dbReference type="ARBA" id="ARBA00004651"/>
    </source>
</evidence>
<dbReference type="InterPro" id="IPR050366">
    <property type="entry name" value="BP-dependent_transpt_permease"/>
</dbReference>
<evidence type="ECO:0000256" key="2">
    <source>
        <dbReference type="ARBA" id="ARBA00022448"/>
    </source>
</evidence>
<keyword evidence="5 7" id="KW-1133">Transmembrane helix</keyword>
<proteinExistence type="inferred from homology"/>
<accession>A0A502M8M1</accession>
<dbReference type="Gene3D" id="1.10.3720.10">
    <property type="entry name" value="MetI-like"/>
    <property type="match status" value="1"/>
</dbReference>
<evidence type="ECO:0000256" key="5">
    <source>
        <dbReference type="ARBA" id="ARBA00022989"/>
    </source>
</evidence>
<feature type="transmembrane region" description="Helical" evidence="7">
    <location>
        <begin position="309"/>
        <end position="333"/>
    </location>
</feature>
<evidence type="ECO:0000256" key="3">
    <source>
        <dbReference type="ARBA" id="ARBA00022475"/>
    </source>
</evidence>
<gene>
    <name evidence="9" type="ORF">FJM01_02235</name>
</gene>
<dbReference type="InterPro" id="IPR000515">
    <property type="entry name" value="MetI-like"/>
</dbReference>
<keyword evidence="3" id="KW-1003">Cell membrane</keyword>
<feature type="domain" description="ABC transmembrane type-1" evidence="8">
    <location>
        <begin position="183"/>
        <end position="377"/>
    </location>
</feature>
<dbReference type="GO" id="GO:0055085">
    <property type="term" value="P:transmembrane transport"/>
    <property type="evidence" value="ECO:0007669"/>
    <property type="project" value="InterPro"/>
</dbReference>
<evidence type="ECO:0000259" key="8">
    <source>
        <dbReference type="PROSITE" id="PS50928"/>
    </source>
</evidence>
<keyword evidence="4 7" id="KW-0812">Transmembrane</keyword>
<keyword evidence="2 7" id="KW-0813">Transport</keyword>
<dbReference type="CDD" id="cd06261">
    <property type="entry name" value="TM_PBP2"/>
    <property type="match status" value="1"/>
</dbReference>
<dbReference type="SUPFAM" id="SSF161098">
    <property type="entry name" value="MetI-like"/>
    <property type="match status" value="1"/>
</dbReference>
<comment type="subcellular location">
    <subcellularLocation>
        <location evidence="1 7">Cell membrane</location>
        <topology evidence="1 7">Multi-pass membrane protein</topology>
    </subcellularLocation>
</comment>
<feature type="transmembrane region" description="Helical" evidence="7">
    <location>
        <begin position="359"/>
        <end position="385"/>
    </location>
</feature>
<dbReference type="PANTHER" id="PTHR43386:SF1">
    <property type="entry name" value="D,D-DIPEPTIDE TRANSPORT SYSTEM PERMEASE PROTEIN DDPC-RELATED"/>
    <property type="match status" value="1"/>
</dbReference>
<name>A0A502M8M1_9MOLU</name>
<reference evidence="9 10" key="1">
    <citation type="submission" date="2019-06" db="EMBL/GenBank/DDBJ databases">
        <title>A comparative genomics study of ostrich specific Mycoplasmas.</title>
        <authorList>
            <person name="Botes A."/>
            <person name="Nel T."/>
        </authorList>
    </citation>
    <scope>NUCLEOTIDE SEQUENCE [LARGE SCALE GENOMIC DNA]</scope>
    <source>
        <strain evidence="9 10">Ms01</strain>
    </source>
</reference>
<feature type="transmembrane region" description="Helical" evidence="7">
    <location>
        <begin position="187"/>
        <end position="215"/>
    </location>
</feature>
<evidence type="ECO:0000256" key="4">
    <source>
        <dbReference type="ARBA" id="ARBA00022692"/>
    </source>
</evidence>
<keyword evidence="6 7" id="KW-0472">Membrane</keyword>
<dbReference type="GO" id="GO:0005886">
    <property type="term" value="C:plasma membrane"/>
    <property type="evidence" value="ECO:0007669"/>
    <property type="project" value="UniProtKB-SubCell"/>
</dbReference>
<dbReference type="EMBL" id="VFSY01000025">
    <property type="protein sequence ID" value="TPI01560.1"/>
    <property type="molecule type" value="Genomic_DNA"/>
</dbReference>
<evidence type="ECO:0000256" key="6">
    <source>
        <dbReference type="ARBA" id="ARBA00023136"/>
    </source>
</evidence>
<protein>
    <submittedName>
        <fullName evidence="9">ABC transporter permease subunit</fullName>
    </submittedName>
</protein>
<dbReference type="RefSeq" id="WP_140701166.1">
    <property type="nucleotide sequence ID" value="NZ_VFSY01000025.1"/>
</dbReference>
<dbReference type="PROSITE" id="PS50928">
    <property type="entry name" value="ABC_TM1"/>
    <property type="match status" value="1"/>
</dbReference>
<comment type="caution">
    <text evidence="9">The sequence shown here is derived from an EMBL/GenBank/DDBJ whole genome shotgun (WGS) entry which is preliminary data.</text>
</comment>
<dbReference type="InterPro" id="IPR035906">
    <property type="entry name" value="MetI-like_sf"/>
</dbReference>
<dbReference type="Pfam" id="PF00528">
    <property type="entry name" value="BPD_transp_1"/>
    <property type="match status" value="1"/>
</dbReference>
<sequence>MPKNLYSFIKKQKQLQDYVIHQKESKLFWKRFFRKKSNIAIFSLFLITLFTLIFALLFIKNSPVISINSDSIYVNNLPPYFAPIVTKNFVRGQELDFIRNIATLEEKRAFEANQNPVFKILYDSAFETGGPLTVHTDIVILQYNAYDLLKAINLNSISLNNNINFSNIYLGTNSNGIDLYSRTLSSIFVSILIVLVAVFINIFTGFILASIYVFNKNKWYAKIIDQVATILNSIPEIIWIFLLCIFLSSNWYGIIISFSLISWISYYEISKNELLSLQNSDFILAYKAIGLNKSQIIFKHMLKRIFPSLLVSVVERFAINIIIISSLAFLNMIKQDNDLNLGVILKESIDIVKSNPLPLIIITIYLLTFLIELKLLNLSFAATLFPNLK</sequence>
<evidence type="ECO:0000256" key="7">
    <source>
        <dbReference type="RuleBase" id="RU363032"/>
    </source>
</evidence>
<dbReference type="PANTHER" id="PTHR43386">
    <property type="entry name" value="OLIGOPEPTIDE TRANSPORT SYSTEM PERMEASE PROTEIN APPC"/>
    <property type="match status" value="1"/>
</dbReference>
<comment type="similarity">
    <text evidence="7">Belongs to the binding-protein-dependent transport system permease family.</text>
</comment>